<dbReference type="InterPro" id="IPR050145">
    <property type="entry name" value="Centrin_CML-like"/>
</dbReference>
<dbReference type="Gene3D" id="1.10.238.10">
    <property type="entry name" value="EF-hand"/>
    <property type="match status" value="2"/>
</dbReference>
<accession>A0ABM0MUC9</accession>
<dbReference type="Proteomes" id="UP000694865">
    <property type="component" value="Unplaced"/>
</dbReference>
<feature type="compositionally biased region" description="Polar residues" evidence="3">
    <location>
        <begin position="7"/>
        <end position="19"/>
    </location>
</feature>
<dbReference type="PROSITE" id="PS50222">
    <property type="entry name" value="EF_HAND_2"/>
    <property type="match status" value="4"/>
</dbReference>
<evidence type="ECO:0000256" key="1">
    <source>
        <dbReference type="ARBA" id="ARBA00022737"/>
    </source>
</evidence>
<dbReference type="InterPro" id="IPR018247">
    <property type="entry name" value="EF_Hand_1_Ca_BS"/>
</dbReference>
<reference evidence="6" key="1">
    <citation type="submission" date="2025-08" db="UniProtKB">
        <authorList>
            <consortium name="RefSeq"/>
        </authorList>
    </citation>
    <scope>IDENTIFICATION</scope>
    <source>
        <tissue evidence="6">Testes</tissue>
    </source>
</reference>
<evidence type="ECO:0000256" key="3">
    <source>
        <dbReference type="SAM" id="MobiDB-lite"/>
    </source>
</evidence>
<dbReference type="GeneID" id="100367481"/>
<proteinExistence type="predicted"/>
<protein>
    <submittedName>
        <fullName evidence="6">Calmodulin-like</fullName>
    </submittedName>
</protein>
<evidence type="ECO:0000256" key="2">
    <source>
        <dbReference type="ARBA" id="ARBA00022837"/>
    </source>
</evidence>
<keyword evidence="5" id="KW-1185">Reference proteome</keyword>
<keyword evidence="1" id="KW-0677">Repeat</keyword>
<feature type="domain" description="EF-hand" evidence="4">
    <location>
        <begin position="71"/>
        <end position="106"/>
    </location>
</feature>
<organism evidence="5 6">
    <name type="scientific">Saccoglossus kowalevskii</name>
    <name type="common">Acorn worm</name>
    <dbReference type="NCBI Taxonomy" id="10224"/>
    <lineage>
        <taxon>Eukaryota</taxon>
        <taxon>Metazoa</taxon>
        <taxon>Hemichordata</taxon>
        <taxon>Enteropneusta</taxon>
        <taxon>Harrimaniidae</taxon>
        <taxon>Saccoglossus</taxon>
    </lineage>
</organism>
<dbReference type="Pfam" id="PF13499">
    <property type="entry name" value="EF-hand_7"/>
    <property type="match status" value="2"/>
</dbReference>
<dbReference type="SMART" id="SM00054">
    <property type="entry name" value="EFh"/>
    <property type="match status" value="4"/>
</dbReference>
<dbReference type="PANTHER" id="PTHR23050">
    <property type="entry name" value="CALCIUM BINDING PROTEIN"/>
    <property type="match status" value="1"/>
</dbReference>
<name>A0ABM0MUC9_SACKO</name>
<evidence type="ECO:0000313" key="6">
    <source>
        <dbReference type="RefSeq" id="XP_006823620.1"/>
    </source>
</evidence>
<dbReference type="InterPro" id="IPR011992">
    <property type="entry name" value="EF-hand-dom_pair"/>
</dbReference>
<sequence>MGCGGSKKTSGSEPAANTTQKQDDKSAKKCKKPVNSEEKVMEAFKEIDKDDSGYVTVDEVKKVLKDLGEEVSDEDIDKFFESADKNDDGKISYNEFYAAWVKATEEAKKEGELSQDEMLEAFKALDADGNGSLTKDEVKKALQDASSYYSDEQVDSMIKEADEDKDGKVDYKEFVKVLKKESQE</sequence>
<feature type="domain" description="EF-hand" evidence="4">
    <location>
        <begin position="149"/>
        <end position="184"/>
    </location>
</feature>
<evidence type="ECO:0000313" key="5">
    <source>
        <dbReference type="Proteomes" id="UP000694865"/>
    </source>
</evidence>
<dbReference type="InterPro" id="IPR002048">
    <property type="entry name" value="EF_hand_dom"/>
</dbReference>
<feature type="domain" description="EF-hand" evidence="4">
    <location>
        <begin position="113"/>
        <end position="148"/>
    </location>
</feature>
<feature type="domain" description="EF-hand" evidence="4">
    <location>
        <begin position="35"/>
        <end position="70"/>
    </location>
</feature>
<gene>
    <name evidence="6" type="primary">LOC100367481</name>
</gene>
<dbReference type="PROSITE" id="PS00018">
    <property type="entry name" value="EF_HAND_1"/>
    <property type="match status" value="4"/>
</dbReference>
<keyword evidence="2" id="KW-0106">Calcium</keyword>
<evidence type="ECO:0000259" key="4">
    <source>
        <dbReference type="PROSITE" id="PS50222"/>
    </source>
</evidence>
<dbReference type="RefSeq" id="XP_006823620.1">
    <property type="nucleotide sequence ID" value="XM_006823557.1"/>
</dbReference>
<feature type="region of interest" description="Disordered" evidence="3">
    <location>
        <begin position="1"/>
        <end position="36"/>
    </location>
</feature>
<dbReference type="CDD" id="cd00051">
    <property type="entry name" value="EFh"/>
    <property type="match status" value="2"/>
</dbReference>
<dbReference type="SUPFAM" id="SSF47473">
    <property type="entry name" value="EF-hand"/>
    <property type="match status" value="1"/>
</dbReference>